<dbReference type="InterPro" id="IPR020003">
    <property type="entry name" value="ATPase_a/bsu_AS"/>
</dbReference>
<dbReference type="GO" id="GO:0046933">
    <property type="term" value="F:proton-transporting ATP synthase activity, rotational mechanism"/>
    <property type="evidence" value="ECO:0007669"/>
    <property type="project" value="TreeGrafter"/>
</dbReference>
<dbReference type="Gene3D" id="3.40.50.12240">
    <property type="match status" value="1"/>
</dbReference>
<dbReference type="PANTHER" id="PTHR15184:SF9">
    <property type="entry name" value="SPI-1 TYPE 3 SECRETION SYSTEM ATPASE"/>
    <property type="match status" value="1"/>
</dbReference>
<evidence type="ECO:0000256" key="2">
    <source>
        <dbReference type="ARBA" id="ARBA00022741"/>
    </source>
</evidence>
<dbReference type="PROSITE" id="PS00152">
    <property type="entry name" value="ATPASE_ALPHA_BETA"/>
    <property type="match status" value="1"/>
</dbReference>
<accession>A0A8J7SAW4</accession>
<dbReference type="AlphaFoldDB" id="A0A8J7SAW4"/>
<organism evidence="6 7">
    <name type="scientific">Thermohalobaculum xanthum</name>
    <dbReference type="NCBI Taxonomy" id="2753746"/>
    <lineage>
        <taxon>Bacteria</taxon>
        <taxon>Pseudomonadati</taxon>
        <taxon>Pseudomonadota</taxon>
        <taxon>Alphaproteobacteria</taxon>
        <taxon>Rhodobacterales</taxon>
        <taxon>Paracoccaceae</taxon>
        <taxon>Thermohalobaculum</taxon>
    </lineage>
</organism>
<dbReference type="Pfam" id="PF18269">
    <property type="entry name" value="T3SS_ATPase_C"/>
    <property type="match status" value="1"/>
</dbReference>
<dbReference type="Proteomes" id="UP000655420">
    <property type="component" value="Unassembled WGS sequence"/>
</dbReference>
<dbReference type="Pfam" id="PF00006">
    <property type="entry name" value="ATP-synt_ab"/>
    <property type="match status" value="1"/>
</dbReference>
<dbReference type="SMART" id="SM00382">
    <property type="entry name" value="AAA"/>
    <property type="match status" value="1"/>
</dbReference>
<keyword evidence="4" id="KW-1278">Translocase</keyword>
<name>A0A8J7SAW4_9RHOB</name>
<dbReference type="EMBL" id="JAEHHL010000001">
    <property type="protein sequence ID" value="MBK0398113.1"/>
    <property type="molecule type" value="Genomic_DNA"/>
</dbReference>
<proteinExistence type="predicted"/>
<keyword evidence="1" id="KW-0813">Transport</keyword>
<evidence type="ECO:0000256" key="3">
    <source>
        <dbReference type="ARBA" id="ARBA00022840"/>
    </source>
</evidence>
<evidence type="ECO:0000256" key="4">
    <source>
        <dbReference type="ARBA" id="ARBA00022967"/>
    </source>
</evidence>
<sequence length="448" mass="46453">MIHQSSDLPGVPASAVIWGRVCGSDGARVRVSGLAQLARIGDQLRIQLDGDREAMAEIVALDRAIAVGMLMGPANGLAAGQRACLEPMADPVPSAAWLGHVVDAFGRARSAEGTAAPATWPTGAPRGSTLRVAPPPGDLRRPLTAAMSTGVAALDTVLPLCRGQRIGIFAGSGVGKSMLLDAIARGADADVIVVGLIGERGREVAGFARGLLDGPNGDRTVIVAATSDQPALLKRRAALLAMACAEHFRDQGKHVLLLFDSVTRFAEAHREIALAAGEMASLRAFPPSTTAAVAQLCERAGPGIVGDQGGDVTAVFTVLVAGSDMEEPVADMLRGVLDGHVILDRAIAERGRFPAIDVRRSVSRSAPGAWNDAEGALCRRARSIIATYEDAAPLIRSGLYSPGSDAALDEAVRLYPEVDAFLGTTSLARPRAEAFRELAAILGGDPAR</sequence>
<reference evidence="6" key="1">
    <citation type="submission" date="2020-12" db="EMBL/GenBank/DDBJ databases">
        <title>Bacterial taxonomy.</title>
        <authorList>
            <person name="Pan X."/>
        </authorList>
    </citation>
    <scope>NUCLEOTIDE SEQUENCE</scope>
    <source>
        <strain evidence="6">M0105</strain>
    </source>
</reference>
<dbReference type="InterPro" id="IPR003593">
    <property type="entry name" value="AAA+_ATPase"/>
</dbReference>
<dbReference type="PANTHER" id="PTHR15184">
    <property type="entry name" value="ATP SYNTHASE"/>
    <property type="match status" value="1"/>
</dbReference>
<dbReference type="RefSeq" id="WP_200606761.1">
    <property type="nucleotide sequence ID" value="NZ_JAEHHL010000001.1"/>
</dbReference>
<keyword evidence="3" id="KW-0067">ATP-binding</keyword>
<gene>
    <name evidence="6" type="primary">fliI</name>
    <name evidence="6" type="ORF">H0I76_02835</name>
</gene>
<dbReference type="InterPro" id="IPR040627">
    <property type="entry name" value="T3SS_ATPase_C"/>
</dbReference>
<evidence type="ECO:0000313" key="7">
    <source>
        <dbReference type="Proteomes" id="UP000655420"/>
    </source>
</evidence>
<dbReference type="GO" id="GO:0005524">
    <property type="term" value="F:ATP binding"/>
    <property type="evidence" value="ECO:0007669"/>
    <property type="project" value="UniProtKB-KW"/>
</dbReference>
<comment type="caution">
    <text evidence="6">The sequence shown here is derived from an EMBL/GenBank/DDBJ whole genome shotgun (WGS) entry which is preliminary data.</text>
</comment>
<dbReference type="InterPro" id="IPR050053">
    <property type="entry name" value="ATPase_alpha/beta_chains"/>
</dbReference>
<protein>
    <submittedName>
        <fullName evidence="6">Flagellum-specific ATP synthase FliI</fullName>
    </submittedName>
</protein>
<dbReference type="InterPro" id="IPR000194">
    <property type="entry name" value="ATPase_F1/V1/A1_a/bsu_nucl-bd"/>
</dbReference>
<feature type="domain" description="AAA+ ATPase" evidence="5">
    <location>
        <begin position="162"/>
        <end position="348"/>
    </location>
</feature>
<evidence type="ECO:0000259" key="5">
    <source>
        <dbReference type="SMART" id="SM00382"/>
    </source>
</evidence>
<evidence type="ECO:0000313" key="6">
    <source>
        <dbReference type="EMBL" id="MBK0398113.1"/>
    </source>
</evidence>
<dbReference type="SUPFAM" id="SSF52540">
    <property type="entry name" value="P-loop containing nucleoside triphosphate hydrolases"/>
    <property type="match status" value="1"/>
</dbReference>
<keyword evidence="2" id="KW-0547">Nucleotide-binding</keyword>
<evidence type="ECO:0000256" key="1">
    <source>
        <dbReference type="ARBA" id="ARBA00022448"/>
    </source>
</evidence>
<dbReference type="InterPro" id="IPR027417">
    <property type="entry name" value="P-loop_NTPase"/>
</dbReference>
<keyword evidence="7" id="KW-1185">Reference proteome</keyword>